<evidence type="ECO:0000256" key="9">
    <source>
        <dbReference type="ARBA" id="ARBA00023136"/>
    </source>
</evidence>
<organism evidence="18 19">
    <name type="scientific">Astyanax mexicanus</name>
    <name type="common">Blind cave fish</name>
    <name type="synonym">Astyanax fasciatus mexicanus</name>
    <dbReference type="NCBI Taxonomy" id="7994"/>
    <lineage>
        <taxon>Eukaryota</taxon>
        <taxon>Metazoa</taxon>
        <taxon>Chordata</taxon>
        <taxon>Craniata</taxon>
        <taxon>Vertebrata</taxon>
        <taxon>Euteleostomi</taxon>
        <taxon>Actinopterygii</taxon>
        <taxon>Neopterygii</taxon>
        <taxon>Teleostei</taxon>
        <taxon>Ostariophysi</taxon>
        <taxon>Characiformes</taxon>
        <taxon>Characoidei</taxon>
        <taxon>Acestrorhamphidae</taxon>
        <taxon>Acestrorhamphinae</taxon>
        <taxon>Astyanax</taxon>
    </lineage>
</organism>
<dbReference type="GO" id="GO:0043009">
    <property type="term" value="P:chordate embryonic development"/>
    <property type="evidence" value="ECO:0007669"/>
    <property type="project" value="Ensembl"/>
</dbReference>
<dbReference type="PROSITE" id="PS50191">
    <property type="entry name" value="CRAL_TRIO"/>
    <property type="match status" value="1"/>
</dbReference>
<dbReference type="Gene3D" id="1.10.8.20">
    <property type="entry name" value="N-terminal domain of phosphatidylinositol transfer protein sec14p"/>
    <property type="match status" value="1"/>
</dbReference>
<comment type="subcellular location">
    <subcellularLocation>
        <location evidence="1">Cytoplasm</location>
    </subcellularLocation>
    <subcellularLocation>
        <location evidence="12">Endomembrane system</location>
        <topology evidence="12">Single-pass membrane protein</topology>
    </subcellularLocation>
    <subcellularLocation>
        <location evidence="2">Membrane</location>
        <topology evidence="2">Single-pass type II membrane protein</topology>
    </subcellularLocation>
</comment>
<feature type="domain" description="CRAL-TRIO" evidence="17">
    <location>
        <begin position="89"/>
        <end position="251"/>
    </location>
</feature>
<evidence type="ECO:0000256" key="5">
    <source>
        <dbReference type="ARBA" id="ARBA00022553"/>
    </source>
</evidence>
<dbReference type="InterPro" id="IPR011074">
    <property type="entry name" value="CRAL/TRIO_N_dom"/>
</dbReference>
<keyword evidence="6 16" id="KW-0812">Transmembrane</keyword>
<evidence type="ECO:0000256" key="15">
    <source>
        <dbReference type="SAM" id="MobiDB-lite"/>
    </source>
</evidence>
<evidence type="ECO:0000313" key="18">
    <source>
        <dbReference type="Ensembl" id="ENSAMXP00000049117.1"/>
    </source>
</evidence>
<evidence type="ECO:0000256" key="10">
    <source>
        <dbReference type="ARBA" id="ARBA00023157"/>
    </source>
</evidence>
<dbReference type="Gene3D" id="3.40.525.10">
    <property type="entry name" value="CRAL-TRIO lipid binding domain"/>
    <property type="match status" value="1"/>
</dbReference>
<dbReference type="Pfam" id="PF03765">
    <property type="entry name" value="CRAL_TRIO_N"/>
    <property type="match status" value="1"/>
</dbReference>
<dbReference type="FunFam" id="3.40.525.10:FF:000002">
    <property type="entry name" value="Alpha-tocopherol transfer protein-like"/>
    <property type="match status" value="1"/>
</dbReference>
<dbReference type="PANTHER" id="PTHR10174:SF225">
    <property type="entry name" value="ALPHA-TOCOPHEROL TRANSFER PROTEIN"/>
    <property type="match status" value="1"/>
</dbReference>
<evidence type="ECO:0000313" key="19">
    <source>
        <dbReference type="Proteomes" id="UP000018467"/>
    </source>
</evidence>
<evidence type="ECO:0000259" key="17">
    <source>
        <dbReference type="PROSITE" id="PS50191"/>
    </source>
</evidence>
<dbReference type="SUPFAM" id="SSF52087">
    <property type="entry name" value="CRAL/TRIO domain"/>
    <property type="match status" value="1"/>
</dbReference>
<keyword evidence="11" id="KW-0325">Glycoprotein</keyword>
<dbReference type="Bgee" id="ENSAMXG00000006185">
    <property type="expression patterns" value="Expressed in heart and 14 other cell types or tissues"/>
</dbReference>
<reference evidence="18" key="3">
    <citation type="submission" date="2025-08" db="UniProtKB">
        <authorList>
            <consortium name="Ensembl"/>
        </authorList>
    </citation>
    <scope>IDENTIFICATION</scope>
</reference>
<evidence type="ECO:0000256" key="13">
    <source>
        <dbReference type="ARBA" id="ARBA00061965"/>
    </source>
</evidence>
<evidence type="ECO:0000256" key="12">
    <source>
        <dbReference type="ARBA" id="ARBA00037847"/>
    </source>
</evidence>
<dbReference type="PANTHER" id="PTHR10174">
    <property type="entry name" value="ALPHA-TOCOPHEROL TRANSFER PROTEIN-RELATED"/>
    <property type="match status" value="1"/>
</dbReference>
<keyword evidence="10" id="KW-1015">Disulfide bond</keyword>
<dbReference type="SMART" id="SM01100">
    <property type="entry name" value="CRAL_TRIO_N"/>
    <property type="match status" value="1"/>
</dbReference>
<dbReference type="Pfam" id="PF00650">
    <property type="entry name" value="CRAL_TRIO"/>
    <property type="match status" value="1"/>
</dbReference>
<dbReference type="Gene3D" id="1.20.5.1200">
    <property type="entry name" value="Alpha-tocopherol transfer"/>
    <property type="match status" value="1"/>
</dbReference>
<dbReference type="GeneTree" id="ENSGT00940000159203"/>
<keyword evidence="7 16" id="KW-1133">Transmembrane helix</keyword>
<dbReference type="InParanoid" id="A0A3B1K3B3"/>
<evidence type="ECO:0000256" key="7">
    <source>
        <dbReference type="ARBA" id="ARBA00022989"/>
    </source>
</evidence>
<dbReference type="PRINTS" id="PR00180">
    <property type="entry name" value="CRETINALDHBP"/>
</dbReference>
<keyword evidence="3" id="KW-0813">Transport</keyword>
<evidence type="ECO:0000256" key="8">
    <source>
        <dbReference type="ARBA" id="ARBA00023121"/>
    </source>
</evidence>
<comment type="subunit">
    <text evidence="13">Monomer and homotetramer. Phosphatidylinositol 4,5-bisphosphate binding induces the formation of homotetramers. Phosphatidylinositol 3,4-bisphosphate is less efficient in inducing tetramerization.</text>
</comment>
<reference evidence="18" key="4">
    <citation type="submission" date="2025-09" db="UniProtKB">
        <authorList>
            <consortium name="Ensembl"/>
        </authorList>
    </citation>
    <scope>IDENTIFICATION</scope>
</reference>
<keyword evidence="9 16" id="KW-0472">Membrane</keyword>
<feature type="transmembrane region" description="Helical" evidence="16">
    <location>
        <begin position="296"/>
        <end position="320"/>
    </location>
</feature>
<sequence length="419" mass="47247">MKPSGAARCDLNELPAEDKRVRRLVRELRERAEREAFSRVQQDLTDPFLLKFLRARDFDLDLALKLLINYHKWRQECPEISANLQPSSVIGLLKNNYHGVLKSRDDAGSRILIYRISQWNPKEFSAYEVFRVSLITSELIVQERDTQINGLKAIFDLQGWCFAHAFQINPFLAKKISSVLTDSFPLKVRGIHLINEPIFFRPVFKMIRPFLPDKIKQRVHIHGSSYTASLYEHFPKAIFPPEYGGTGPGLAEACEEWTDFIMQSEDYLQRLSVDLGETKVPANKNGKKADGGGASFFTWFMVLALLGVWTSVAVVYFDLVDYQGVIAKAKDFRYNLSEVLQGKLVSYDTDGDGDFDVEDAKVLLGLKEKPVPVTSPAGEEHPAAPAEEAPSDHEPVVEEDIQAAEVKETAQSPPGLSIF</sequence>
<evidence type="ECO:0000256" key="2">
    <source>
        <dbReference type="ARBA" id="ARBA00004606"/>
    </source>
</evidence>
<dbReference type="GO" id="GO:0007417">
    <property type="term" value="P:central nervous system development"/>
    <property type="evidence" value="ECO:0007669"/>
    <property type="project" value="Ensembl"/>
</dbReference>
<dbReference type="Pfam" id="PF05279">
    <property type="entry name" value="Asp-B-Hydro_N"/>
    <property type="match status" value="1"/>
</dbReference>
<evidence type="ECO:0000256" key="11">
    <source>
        <dbReference type="ARBA" id="ARBA00023180"/>
    </source>
</evidence>
<dbReference type="Ensembl" id="ENSAMXT00000049038.1">
    <property type="protein sequence ID" value="ENSAMXP00000049117.1"/>
    <property type="gene ID" value="ENSAMXG00000006185.2"/>
</dbReference>
<dbReference type="CDD" id="cd00170">
    <property type="entry name" value="SEC14"/>
    <property type="match status" value="1"/>
</dbReference>
<dbReference type="InterPro" id="IPR001251">
    <property type="entry name" value="CRAL-TRIO_dom"/>
</dbReference>
<dbReference type="Proteomes" id="UP000018467">
    <property type="component" value="Unassembled WGS sequence"/>
</dbReference>
<keyword evidence="8" id="KW-0446">Lipid-binding</keyword>
<dbReference type="FunCoup" id="A0A3B1K3B3">
    <property type="interactions" value="46"/>
</dbReference>
<dbReference type="FunFam" id="1.10.8.20:FF:000003">
    <property type="entry name" value="Alpha-tocopherol transfer protein"/>
    <property type="match status" value="1"/>
</dbReference>
<dbReference type="GO" id="GO:0016020">
    <property type="term" value="C:membrane"/>
    <property type="evidence" value="ECO:0007669"/>
    <property type="project" value="UniProtKB-SubCell"/>
</dbReference>
<evidence type="ECO:0000256" key="6">
    <source>
        <dbReference type="ARBA" id="ARBA00022692"/>
    </source>
</evidence>
<dbReference type="AlphaFoldDB" id="A0A3B1K3B3"/>
<dbReference type="GO" id="GO:0120013">
    <property type="term" value="F:lipid transfer activity"/>
    <property type="evidence" value="ECO:0007669"/>
    <property type="project" value="TreeGrafter"/>
</dbReference>
<accession>A0A3B1K3B3</accession>
<dbReference type="GO" id="GO:0042360">
    <property type="term" value="P:vitamin E metabolic process"/>
    <property type="evidence" value="ECO:0007669"/>
    <property type="project" value="TreeGrafter"/>
</dbReference>
<keyword evidence="4" id="KW-0963">Cytoplasm</keyword>
<evidence type="ECO:0000256" key="14">
    <source>
        <dbReference type="ARBA" id="ARBA00072185"/>
    </source>
</evidence>
<dbReference type="InterPro" id="IPR036273">
    <property type="entry name" value="CRAL/TRIO_N_dom_sf"/>
</dbReference>
<dbReference type="InterPro" id="IPR036865">
    <property type="entry name" value="CRAL-TRIO_dom_sf"/>
</dbReference>
<feature type="region of interest" description="Disordered" evidence="15">
    <location>
        <begin position="371"/>
        <end position="399"/>
    </location>
</feature>
<reference evidence="19" key="1">
    <citation type="submission" date="2013-03" db="EMBL/GenBank/DDBJ databases">
        <authorList>
            <person name="Jeffery W."/>
            <person name="Warren W."/>
            <person name="Wilson R.K."/>
        </authorList>
    </citation>
    <scope>NUCLEOTIDE SEQUENCE</scope>
    <source>
        <strain evidence="19">female</strain>
    </source>
</reference>
<dbReference type="InterPro" id="IPR007943">
    <property type="entry name" value="Asp-B-hydro/Triadin_dom"/>
</dbReference>
<evidence type="ECO:0000256" key="3">
    <source>
        <dbReference type="ARBA" id="ARBA00022448"/>
    </source>
</evidence>
<dbReference type="GO" id="GO:0005770">
    <property type="term" value="C:late endosome"/>
    <property type="evidence" value="ECO:0007669"/>
    <property type="project" value="TreeGrafter"/>
</dbReference>
<name>A0A3B1K3B3_ASTMX</name>
<keyword evidence="19" id="KW-1185">Reference proteome</keyword>
<dbReference type="GO" id="GO:0051180">
    <property type="term" value="P:vitamin transport"/>
    <property type="evidence" value="ECO:0007669"/>
    <property type="project" value="TreeGrafter"/>
</dbReference>
<evidence type="ECO:0000256" key="4">
    <source>
        <dbReference type="ARBA" id="ARBA00022490"/>
    </source>
</evidence>
<dbReference type="GO" id="GO:0008431">
    <property type="term" value="F:vitamin E binding"/>
    <property type="evidence" value="ECO:0007669"/>
    <property type="project" value="TreeGrafter"/>
</dbReference>
<dbReference type="SUPFAM" id="SSF46938">
    <property type="entry name" value="CRAL/TRIO N-terminal domain"/>
    <property type="match status" value="1"/>
</dbReference>
<protein>
    <recommendedName>
        <fullName evidence="14">Alpha-tocopherol transfer protein</fullName>
    </recommendedName>
</protein>
<proteinExistence type="predicted"/>
<dbReference type="GO" id="GO:1902936">
    <property type="term" value="F:phosphatidylinositol bisphosphate binding"/>
    <property type="evidence" value="ECO:0007669"/>
    <property type="project" value="TreeGrafter"/>
</dbReference>
<keyword evidence="5" id="KW-0597">Phosphoprotein</keyword>
<evidence type="ECO:0000256" key="1">
    <source>
        <dbReference type="ARBA" id="ARBA00004496"/>
    </source>
</evidence>
<evidence type="ECO:0000256" key="16">
    <source>
        <dbReference type="SAM" id="Phobius"/>
    </source>
</evidence>
<reference evidence="19" key="2">
    <citation type="journal article" date="2014" name="Nat. Commun.">
        <title>The cavefish genome reveals candidate genes for eye loss.</title>
        <authorList>
            <person name="McGaugh S.E."/>
            <person name="Gross J.B."/>
            <person name="Aken B."/>
            <person name="Blin M."/>
            <person name="Borowsky R."/>
            <person name="Chalopin D."/>
            <person name="Hinaux H."/>
            <person name="Jeffery W.R."/>
            <person name="Keene A."/>
            <person name="Ma L."/>
            <person name="Minx P."/>
            <person name="Murphy D."/>
            <person name="O'Quin K.E."/>
            <person name="Retaux S."/>
            <person name="Rohner N."/>
            <person name="Searle S.M."/>
            <person name="Stahl B.A."/>
            <person name="Tabin C."/>
            <person name="Volff J.N."/>
            <person name="Yoshizawa M."/>
            <person name="Warren W.C."/>
        </authorList>
    </citation>
    <scope>NUCLEOTIDE SEQUENCE [LARGE SCALE GENOMIC DNA]</scope>
    <source>
        <strain evidence="19">female</strain>
    </source>
</reference>
<dbReference type="SMART" id="SM00516">
    <property type="entry name" value="SEC14"/>
    <property type="match status" value="1"/>
</dbReference>